<dbReference type="PANTHER" id="PTHR10844:SF19">
    <property type="entry name" value="CAVEOLIN-2"/>
    <property type="match status" value="1"/>
</dbReference>
<dbReference type="Pfam" id="PF01146">
    <property type="entry name" value="Caveolin"/>
    <property type="match status" value="1"/>
</dbReference>
<keyword evidence="7" id="KW-1185">Reference proteome</keyword>
<dbReference type="GeneID" id="106166022"/>
<comment type="similarity">
    <text evidence="2 6">Belongs to the caveolin family.</text>
</comment>
<dbReference type="AlphaFoldDB" id="A0A1S3IQQ3"/>
<comment type="function">
    <text evidence="6">May act as a scaffolding protein within caveolar membranes. Interacts directly with G-protein alpha subunits and can functionally regulate their activity.</text>
</comment>
<dbReference type="OrthoDB" id="5917823at2759"/>
<evidence type="ECO:0000313" key="7">
    <source>
        <dbReference type="Proteomes" id="UP000085678"/>
    </source>
</evidence>
<keyword evidence="3 6" id="KW-1003">Cell membrane</keyword>
<evidence type="ECO:0000256" key="6">
    <source>
        <dbReference type="RuleBase" id="RU000680"/>
    </source>
</evidence>
<reference evidence="8 9" key="1">
    <citation type="submission" date="2025-04" db="UniProtKB">
        <authorList>
            <consortium name="RefSeq"/>
        </authorList>
    </citation>
    <scope>IDENTIFICATION</scope>
    <source>
        <tissue evidence="8 9">Gonads</tissue>
    </source>
</reference>
<dbReference type="GO" id="GO:0070836">
    <property type="term" value="P:caveola assembly"/>
    <property type="evidence" value="ECO:0007669"/>
    <property type="project" value="InterPro"/>
</dbReference>
<dbReference type="InterPro" id="IPR001612">
    <property type="entry name" value="Caveolin"/>
</dbReference>
<dbReference type="RefSeq" id="XP_013399874.1">
    <property type="nucleotide sequence ID" value="XM_013544420.1"/>
</dbReference>
<dbReference type="GO" id="GO:0005901">
    <property type="term" value="C:caveola"/>
    <property type="evidence" value="ECO:0007669"/>
    <property type="project" value="UniProtKB-SubCell"/>
</dbReference>
<dbReference type="GO" id="GO:0060090">
    <property type="term" value="F:molecular adaptor activity"/>
    <property type="evidence" value="ECO:0007669"/>
    <property type="project" value="TreeGrafter"/>
</dbReference>
<name>A0A1S3IQQ3_LINAN</name>
<proteinExistence type="inferred from homology"/>
<protein>
    <recommendedName>
        <fullName evidence="6">Caveolin</fullName>
    </recommendedName>
</protein>
<evidence type="ECO:0000256" key="4">
    <source>
        <dbReference type="ARBA" id="ARBA00023034"/>
    </source>
</evidence>
<evidence type="ECO:0000256" key="3">
    <source>
        <dbReference type="ARBA" id="ARBA00022475"/>
    </source>
</evidence>
<keyword evidence="4 6" id="KW-0333">Golgi apparatus</keyword>
<sequence length="129" mass="14633">MDEVDMVQRDPNDLNAHVKTQFEDIFGEPEGTQSIDCVWRNAFKCFTGGKNCCYKFITIICALPIALCWGCEFAMITFDHVWNLTPAYRSFEIYLTCSKRYFGACVHCICDPCCEAAGLLFSNIKIAKS</sequence>
<dbReference type="KEGG" id="lak:106165788"/>
<dbReference type="RefSeq" id="XP_013399601.1">
    <property type="nucleotide sequence ID" value="XM_013544147.1"/>
</dbReference>
<comment type="subcellular location">
    <subcellularLocation>
        <location evidence="1 6">Cell membrane</location>
        <topology evidence="1 6">Peripheral membrane protein</topology>
    </subcellularLocation>
    <subcellularLocation>
        <location evidence="6">Golgi apparatus membrane</location>
        <topology evidence="6">Peripheral membrane protein</topology>
    </subcellularLocation>
    <subcellularLocation>
        <location evidence="6">Membrane</location>
        <location evidence="6">Caveola</location>
        <topology evidence="6">Peripheral membrane protein</topology>
    </subcellularLocation>
</comment>
<evidence type="ECO:0000256" key="1">
    <source>
        <dbReference type="ARBA" id="ARBA00004202"/>
    </source>
</evidence>
<evidence type="ECO:0000313" key="9">
    <source>
        <dbReference type="RefSeq" id="XP_013399874.1"/>
    </source>
</evidence>
<dbReference type="PANTHER" id="PTHR10844">
    <property type="entry name" value="CAVEOLIN"/>
    <property type="match status" value="1"/>
</dbReference>
<dbReference type="GO" id="GO:0000139">
    <property type="term" value="C:Golgi membrane"/>
    <property type="evidence" value="ECO:0007669"/>
    <property type="project" value="UniProtKB-SubCell"/>
</dbReference>
<gene>
    <name evidence="9" type="primary">LOC106166022</name>
    <name evidence="8" type="synonym">LOC106165788</name>
</gene>
<dbReference type="GeneID" id="106165788"/>
<dbReference type="STRING" id="7574.A0A1S3IQQ3"/>
<organism evidence="7 9">
    <name type="scientific">Lingula anatina</name>
    <name type="common">Brachiopod</name>
    <name type="synonym">Lingula unguis</name>
    <dbReference type="NCBI Taxonomy" id="7574"/>
    <lineage>
        <taxon>Eukaryota</taxon>
        <taxon>Metazoa</taxon>
        <taxon>Spiralia</taxon>
        <taxon>Lophotrochozoa</taxon>
        <taxon>Brachiopoda</taxon>
        <taxon>Linguliformea</taxon>
        <taxon>Lingulata</taxon>
        <taxon>Lingulida</taxon>
        <taxon>Linguloidea</taxon>
        <taxon>Lingulidae</taxon>
        <taxon>Lingula</taxon>
    </lineage>
</organism>
<evidence type="ECO:0000313" key="8">
    <source>
        <dbReference type="RefSeq" id="XP_013399601.1"/>
    </source>
</evidence>
<dbReference type="Proteomes" id="UP000085678">
    <property type="component" value="Unplaced"/>
</dbReference>
<dbReference type="KEGG" id="lak:106166022"/>
<evidence type="ECO:0000256" key="5">
    <source>
        <dbReference type="ARBA" id="ARBA00023136"/>
    </source>
</evidence>
<keyword evidence="5 6" id="KW-0472">Membrane</keyword>
<accession>A0A1S3IQQ3</accession>
<evidence type="ECO:0000256" key="2">
    <source>
        <dbReference type="ARBA" id="ARBA00010988"/>
    </source>
</evidence>